<organism evidence="2">
    <name type="scientific">Brassica napus</name>
    <name type="common">Rape</name>
    <dbReference type="NCBI Taxonomy" id="3708"/>
    <lineage>
        <taxon>Eukaryota</taxon>
        <taxon>Viridiplantae</taxon>
        <taxon>Streptophyta</taxon>
        <taxon>Embryophyta</taxon>
        <taxon>Tracheophyta</taxon>
        <taxon>Spermatophyta</taxon>
        <taxon>Magnoliopsida</taxon>
        <taxon>eudicotyledons</taxon>
        <taxon>Gunneridae</taxon>
        <taxon>Pentapetalae</taxon>
        <taxon>rosids</taxon>
        <taxon>malvids</taxon>
        <taxon>Brassicales</taxon>
        <taxon>Brassicaceae</taxon>
        <taxon>Brassiceae</taxon>
        <taxon>Brassica</taxon>
    </lineage>
</organism>
<sequence>MGERPITNKYREGSGWGRDASWSDAERSNPSADQFGTPLP</sequence>
<accession>A0A816SLU1</accession>
<dbReference type="EMBL" id="HG994360">
    <property type="protein sequence ID" value="CAF2086613.1"/>
    <property type="molecule type" value="Genomic_DNA"/>
</dbReference>
<gene>
    <name evidence="2" type="ORF">DARMORV10_A06P25440.1</name>
</gene>
<dbReference type="AlphaFoldDB" id="A0A816SLU1"/>
<protein>
    <submittedName>
        <fullName evidence="2">(rape) hypothetical protein</fullName>
    </submittedName>
</protein>
<feature type="region of interest" description="Disordered" evidence="1">
    <location>
        <begin position="1"/>
        <end position="40"/>
    </location>
</feature>
<reference evidence="2" key="1">
    <citation type="submission" date="2021-01" db="EMBL/GenBank/DDBJ databases">
        <authorList>
            <consortium name="Genoscope - CEA"/>
            <person name="William W."/>
        </authorList>
    </citation>
    <scope>NUCLEOTIDE SEQUENCE</scope>
</reference>
<proteinExistence type="predicted"/>
<name>A0A816SLU1_BRANA</name>
<dbReference type="Proteomes" id="UP001295469">
    <property type="component" value="Chromosome A06"/>
</dbReference>
<evidence type="ECO:0000313" key="2">
    <source>
        <dbReference type="EMBL" id="CAF2086613.1"/>
    </source>
</evidence>
<evidence type="ECO:0000256" key="1">
    <source>
        <dbReference type="SAM" id="MobiDB-lite"/>
    </source>
</evidence>